<protein>
    <submittedName>
        <fullName evidence="1">p60</fullName>
    </submittedName>
</protein>
<accession>Q6JGV9</accession>
<dbReference type="InterPro" id="IPR004909">
    <property type="entry name" value="Vir_Hsp90"/>
</dbReference>
<evidence type="ECO:0000313" key="1">
    <source>
        <dbReference type="EMBL" id="AAS79678.1"/>
    </source>
</evidence>
<dbReference type="Pfam" id="PF03225">
    <property type="entry name" value="Viral_Hsp90"/>
    <property type="match status" value="1"/>
</dbReference>
<dbReference type="EMBL" id="AY488138">
    <property type="protein sequence ID" value="AAS79678.1"/>
    <property type="molecule type" value="Genomic_RNA"/>
</dbReference>
<reference evidence="1 2" key="1">
    <citation type="journal article" date="2004" name="Plant Dis.">
        <title>Identification and detection of a virus associated with strawberry pallidosis disease.</title>
        <authorList>
            <person name="Tzanetakis I.E."/>
            <person name="Halgren A.B."/>
            <person name="Keller K.E."/>
            <person name="Hokanson S.C."/>
            <person name="Maas J.L."/>
            <person name="McCarthy P.L."/>
            <person name="Martin R.R."/>
        </authorList>
    </citation>
    <scope>NUCLEOTIDE SEQUENCE [LARGE SCALE GENOMIC DNA]</scope>
    <source>
        <strain evidence="1">M1</strain>
    </source>
</reference>
<dbReference type="RefSeq" id="YP_025087.1">
    <property type="nucleotide sequence ID" value="NC_005896.2"/>
</dbReference>
<dbReference type="Proteomes" id="UP000217264">
    <property type="component" value="Genome"/>
</dbReference>
<dbReference type="GeneID" id="2943309"/>
<reference evidence="1 2" key="2">
    <citation type="journal article" date="2005" name="Arch. Virol.">
        <title>Nucleotide sequence, genome organization and phylogenetic analysis of Strawberry pallidosis associated virus, a new member of the genus Crinivirus.</title>
        <authorList>
            <person name="Tzanetakis I.E."/>
            <person name="Reed J."/>
            <person name="Martin R.R."/>
        </authorList>
    </citation>
    <scope>NUCLEOTIDE SEQUENCE [LARGE SCALE GENOMIC DNA]</scope>
    <source>
        <strain evidence="1">M1</strain>
    </source>
</reference>
<dbReference type="KEGG" id="vg:2943309"/>
<dbReference type="OrthoDB" id="3246at10239"/>
<keyword evidence="2" id="KW-1185">Reference proteome</keyword>
<evidence type="ECO:0000313" key="2">
    <source>
        <dbReference type="Proteomes" id="UP000217264"/>
    </source>
</evidence>
<organism evidence="1 2">
    <name type="scientific">Strawberry pallidosis-associated virus</name>
    <dbReference type="NCBI Taxonomy" id="227507"/>
    <lineage>
        <taxon>Viruses</taxon>
        <taxon>Riboviria</taxon>
        <taxon>Orthornavirae</taxon>
        <taxon>Kitrinoviricota</taxon>
        <taxon>Alsuviricetes</taxon>
        <taxon>Martellivirales</taxon>
        <taxon>Closteroviridae</taxon>
        <taxon>Crinivirus</taxon>
        <taxon>Crinivirus palidofragariae</taxon>
    </lineage>
</organism>
<sequence>MVDLVENRSVDRFLTFFFKRKDVLKEKILLHDYLLRNYSTENNNNYRVQTPKGVVTYSSNYTVRNGRVLVSVDDTGEIIKLAIIYMYKINPALLRKTAFRPENFFTDFNWSDSEREVKDFYDLSMNEYLNAKKSLGCTFNDEDIRKRYPNADEIRQLTLYRVCNSQGKYVDESEIGSGTIKGFEISTKADGGGVGEGISSNPLFLRCVEVFRKYLSLNNSKVGKAKIDANKKIFEVYLNSLRTSQDTKKLESNPLVISYFISEFDRLTEKSKGFKDNFEALKELTPGFVTFIKDVFKLSGTINENKLFFDLPKSSIVDILSEPAIISEQLLENIKVDTESCSNTLPYEIDKFVCGKILEFFSGKSGMNEKDIFDCLLFIFGRYTTNPKRLCLPEDVSVTFKQQTLKFRVSDFNSSVCNAVYNKFPEFKGMNIIRLWSNARASRAMLLFKSSGFNPGLFSYVPKIPNYMRFDFFKSIPLKDLSEEEVKAFRTLRVLTESHSEKTEDLKQDCTRWILNQL</sequence>
<name>Q6JGV9_9CLOS</name>
<proteinExistence type="predicted"/>